<proteinExistence type="predicted"/>
<keyword evidence="2" id="KW-1185">Reference proteome</keyword>
<dbReference type="Proteomes" id="UP000077134">
    <property type="component" value="Unassembled WGS sequence"/>
</dbReference>
<dbReference type="STRING" id="1763538.LPB68_04720"/>
<gene>
    <name evidence="1" type="ORF">PNBC_15530</name>
</gene>
<organism evidence="1 2">
    <name type="scientific">Paenibacillus crassostreae</name>
    <dbReference type="NCBI Taxonomy" id="1763538"/>
    <lineage>
        <taxon>Bacteria</taxon>
        <taxon>Bacillati</taxon>
        <taxon>Bacillota</taxon>
        <taxon>Bacilli</taxon>
        <taxon>Bacillales</taxon>
        <taxon>Paenibacillaceae</taxon>
        <taxon>Paenibacillus</taxon>
    </lineage>
</organism>
<dbReference type="RefSeq" id="WP_068659710.1">
    <property type="nucleotide sequence ID" value="NZ_CP017770.1"/>
</dbReference>
<evidence type="ECO:0000313" key="2">
    <source>
        <dbReference type="Proteomes" id="UP000077134"/>
    </source>
</evidence>
<sequence>MNNNQAILDVLNSLEVIEQYGGDDAYILVENSIETRAKLNTVGVTDEQILGVGDEEQFCILALACNEGFATDYQDGKLVFIESKEITCKLLDGSEVILSEGDRVLAVRTTTGNGLPITVDADKIIDAVLITLAETQEDLKCLLEGLTDAKRGYGYKWKERALRARKERDYFRSKYLEEVES</sequence>
<reference evidence="1 2" key="1">
    <citation type="submission" date="2016-02" db="EMBL/GenBank/DDBJ databases">
        <title>Paenibacillus sp. LPB0068, isolated from Crassostrea gigas.</title>
        <authorList>
            <person name="Shin S.-K."/>
            <person name="Yi H."/>
        </authorList>
    </citation>
    <scope>NUCLEOTIDE SEQUENCE [LARGE SCALE GENOMIC DNA]</scope>
    <source>
        <strain evidence="1 2">LPB0068</strain>
    </source>
</reference>
<dbReference type="KEGG" id="pcx:LPB68_04720"/>
<dbReference type="AlphaFoldDB" id="A0A167C6K1"/>
<comment type="caution">
    <text evidence="1">The sequence shown here is derived from an EMBL/GenBank/DDBJ whole genome shotgun (WGS) entry which is preliminary data.</text>
</comment>
<name>A0A167C6K1_9BACL</name>
<accession>A0A167C6K1</accession>
<evidence type="ECO:0000313" key="1">
    <source>
        <dbReference type="EMBL" id="OAB72841.1"/>
    </source>
</evidence>
<protein>
    <submittedName>
        <fullName evidence="1">Uncharacterized protein</fullName>
    </submittedName>
</protein>
<dbReference type="EMBL" id="LSFN01000032">
    <property type="protein sequence ID" value="OAB72841.1"/>
    <property type="molecule type" value="Genomic_DNA"/>
</dbReference>
<dbReference type="OrthoDB" id="2624116at2"/>